<evidence type="ECO:0000313" key="3">
    <source>
        <dbReference type="Proteomes" id="UP001444625"/>
    </source>
</evidence>
<feature type="compositionally biased region" description="Low complexity" evidence="1">
    <location>
        <begin position="542"/>
        <end position="571"/>
    </location>
</feature>
<sequence length="633" mass="71725">MEQEEKVQDEVKSQVSATKVEEEYQEGLQYKRQMGFIDKWPEYERFKAGDQWPKATEKTKHLPRPVFNVIKYIQNHKVSTVMNENIKMIFTPQEHIEDEENEELKKAVEGADLFTRYSDTTWENVKQDRLNEEALESGSSLGTGIWHYYWDDSVEGGITQPYIGELCGETIDPINIFFGNPQQRDVQKQPYIIISSRDTVKSVRKQAKDNGVKEELILQIKSDNDTQDEGYDNAQIEVKGTDKTTILTKYWKEDGKVFFTKVCSSIVIKDKTDTELTLYPVAVMQYERRKKSIFGIGDTEGLIPNQKGINFLMAMQLLSVQLTGWPKLVYKTGAVNPRKINNDPSEPIEDSSPPGVEGVRYLVPGKVDKLAGELLEAFMDHTKTLASATDVSTGEVGSGDYNATAIMLLQKASGVPIESIKKRFYRAMEDVGNIWAEFWKTKYNTTRKINVEDDEGKLEARDFKGTEYKDTPMYLKIDIGPSSNYSEELMMASLDKLFDGQHITLEDYLEFAPQNVIPFKDRLLKRLEERGMTMAQLPPLPQAGGMPQVPQAQPMQQSALMPQSQPQQGGLDPQLQAMVDQFRQMLVESGHEAAQLDDLALLQLMQEIGQGGLSQGQPQQPMQQAPQQPNGMV</sequence>
<dbReference type="RefSeq" id="WP_345823244.1">
    <property type="nucleotide sequence ID" value="NZ_JBDIML010000001.1"/>
</dbReference>
<accession>A0ABU9XBY6</accession>
<feature type="region of interest" description="Disordered" evidence="1">
    <location>
        <begin position="536"/>
        <end position="571"/>
    </location>
</feature>
<gene>
    <name evidence="2" type="ORF">ABC228_01095</name>
</gene>
<name>A0ABU9XBY6_9BACI</name>
<dbReference type="EMBL" id="JBDIML010000001">
    <property type="protein sequence ID" value="MEN2765770.1"/>
    <property type="molecule type" value="Genomic_DNA"/>
</dbReference>
<organism evidence="2 3">
    <name type="scientific">Ornithinibacillus xuwenensis</name>
    <dbReference type="NCBI Taxonomy" id="3144668"/>
    <lineage>
        <taxon>Bacteria</taxon>
        <taxon>Bacillati</taxon>
        <taxon>Bacillota</taxon>
        <taxon>Bacilli</taxon>
        <taxon>Bacillales</taxon>
        <taxon>Bacillaceae</taxon>
        <taxon>Ornithinibacillus</taxon>
    </lineage>
</organism>
<evidence type="ECO:0000256" key="1">
    <source>
        <dbReference type="SAM" id="MobiDB-lite"/>
    </source>
</evidence>
<evidence type="ECO:0000313" key="2">
    <source>
        <dbReference type="EMBL" id="MEN2765770.1"/>
    </source>
</evidence>
<dbReference type="Proteomes" id="UP001444625">
    <property type="component" value="Unassembled WGS sequence"/>
</dbReference>
<feature type="compositionally biased region" description="Low complexity" evidence="1">
    <location>
        <begin position="615"/>
        <end position="633"/>
    </location>
</feature>
<feature type="region of interest" description="Disordered" evidence="1">
    <location>
        <begin position="611"/>
        <end position="633"/>
    </location>
</feature>
<comment type="caution">
    <text evidence="2">The sequence shown here is derived from an EMBL/GenBank/DDBJ whole genome shotgun (WGS) entry which is preliminary data.</text>
</comment>
<reference evidence="2 3" key="1">
    <citation type="submission" date="2024-05" db="EMBL/GenBank/DDBJ databases">
        <authorList>
            <person name="Haq I."/>
            <person name="Ullah Z."/>
            <person name="Ahmad R."/>
            <person name="Li M."/>
            <person name="Tong Y."/>
        </authorList>
    </citation>
    <scope>NUCLEOTIDE SEQUENCE [LARGE SCALE GENOMIC DNA]</scope>
    <source>
        <strain evidence="2 3">16A2E</strain>
    </source>
</reference>
<protein>
    <recommendedName>
        <fullName evidence="4">Portal protein</fullName>
    </recommendedName>
</protein>
<proteinExistence type="predicted"/>
<evidence type="ECO:0008006" key="4">
    <source>
        <dbReference type="Google" id="ProtNLM"/>
    </source>
</evidence>
<keyword evidence="3" id="KW-1185">Reference proteome</keyword>